<accession>A0A127KMT3</accession>
<evidence type="ECO:0000256" key="1">
    <source>
        <dbReference type="SAM" id="MobiDB-lite"/>
    </source>
</evidence>
<evidence type="ECO:0000313" key="8">
    <source>
        <dbReference type="Proteomes" id="UP000225786"/>
    </source>
</evidence>
<dbReference type="EMBL" id="KX349297">
    <property type="protein sequence ID" value="AOO12919.1"/>
    <property type="molecule type" value="Genomic_DNA"/>
</dbReference>
<proteinExistence type="predicted"/>
<dbReference type="EMBL" id="KX349295">
    <property type="protein sequence ID" value="AOO12454.1"/>
    <property type="molecule type" value="Genomic_DNA"/>
</dbReference>
<evidence type="ECO:0000313" key="6">
    <source>
        <dbReference type="Proteomes" id="UP000222561"/>
    </source>
</evidence>
<feature type="compositionally biased region" description="Polar residues" evidence="1">
    <location>
        <begin position="223"/>
        <end position="235"/>
    </location>
</feature>
<protein>
    <submittedName>
        <fullName evidence="2">Virion structural protein</fullName>
    </submittedName>
</protein>
<evidence type="ECO:0000313" key="5">
    <source>
        <dbReference type="EMBL" id="AOO12919.1"/>
    </source>
</evidence>
<dbReference type="EMBL" id="KU594607">
    <property type="protein sequence ID" value="AMO43281.1"/>
    <property type="molecule type" value="Genomic_DNA"/>
</dbReference>
<dbReference type="Proteomes" id="UP000225402">
    <property type="component" value="Segment"/>
</dbReference>
<name>A0A127KMT3_9CAUD</name>
<sequence>MAVNNNYSKVRSHYGGYIGSIQVHSTPYLANINDPNGANFQEHVPAGYLKCDGSIKNAQEFVALSQILGVGQNSKFRKTNVDLREADQDTGDLGQFQLPDLGSKVIIPSRSVGDYLNTFVGDTEETRVGPAVEVLCNEGTQLTCDFIGNFRGIPVETSYDFRSSPKYQFETTSQSAFLDIENFQGHAHNANTNYLNYTTNHAVGGDGKDGGNASGNSGAGNALEQSEANTTALSSHTHRITKPTQYIHNFQYQHQPFDIPADNVNTTLNVSVENINKLDAVVTPFIIVTYIIKI</sequence>
<dbReference type="Proteomes" id="UP000225478">
    <property type="component" value="Segment"/>
</dbReference>
<evidence type="ECO:0000313" key="7">
    <source>
        <dbReference type="Proteomes" id="UP000225402"/>
    </source>
</evidence>
<evidence type="ECO:0000313" key="2">
    <source>
        <dbReference type="EMBL" id="AMO43281.1"/>
    </source>
</evidence>
<gene>
    <name evidence="3" type="ORF">Np050604_037</name>
    <name evidence="4" type="ORF">Sn080709_037</name>
    <name evidence="5" type="ORF">W2100709_037</name>
    <name evidence="2" type="ORF">W270710_037</name>
</gene>
<evidence type="ECO:0000313" key="4">
    <source>
        <dbReference type="EMBL" id="AOO12454.1"/>
    </source>
</evidence>
<reference evidence="2 8" key="2">
    <citation type="submission" date="2016-01" db="EMBL/GenBank/DDBJ databases">
        <title>The genomic content and context of auxiliary metabolic genes in marine cyanophages.</title>
        <authorList>
            <person name="Marston M.F."/>
            <person name="Martiny J.B.H."/>
            <person name="Crummett L.T."/>
        </authorList>
    </citation>
    <scope>NUCLEOTIDE SEQUENCE [LARGE SCALE GENOMIC DNA]</scope>
    <source>
        <strain evidence="2">W2_07_0710</strain>
    </source>
</reference>
<feature type="region of interest" description="Disordered" evidence="1">
    <location>
        <begin position="206"/>
        <end position="237"/>
    </location>
</feature>
<dbReference type="EMBL" id="KX349292">
    <property type="protein sequence ID" value="AOO11753.1"/>
    <property type="molecule type" value="Genomic_DNA"/>
</dbReference>
<dbReference type="Proteomes" id="UP000222561">
    <property type="component" value="Segment"/>
</dbReference>
<organism evidence="2 8">
    <name type="scientific">Cyanophage S-RIM44</name>
    <dbReference type="NCBI Taxonomy" id="1278485"/>
    <lineage>
        <taxon>Viruses</taxon>
        <taxon>Duplodnaviria</taxon>
        <taxon>Heunggongvirae</taxon>
        <taxon>Uroviricota</taxon>
        <taxon>Caudoviricetes</taxon>
        <taxon>Pantevenvirales</taxon>
        <taxon>Kyanoviridae</taxon>
        <taxon>Vellamovirus</taxon>
        <taxon>Vellamovirus rhodeisland44</taxon>
    </lineage>
</organism>
<evidence type="ECO:0000313" key="3">
    <source>
        <dbReference type="EMBL" id="AOO11753.1"/>
    </source>
</evidence>
<reference evidence="6 7" key="1">
    <citation type="journal article" date="2016" name="Environ. Microbiol.">
        <title>Genomic diversification of marine cyanophages into stable ecotypes.</title>
        <authorList>
            <person name="Marston M.F."/>
            <person name="Martiny J.B."/>
        </authorList>
    </citation>
    <scope>NUCLEOTIDE SEQUENCE [LARGE SCALE GENOMIC DNA]</scope>
    <source>
        <strain evidence="3">Np_05_0604</strain>
        <strain evidence="4">Sn_08_0709</strain>
        <strain evidence="5">W2_10_0709</strain>
    </source>
</reference>
<dbReference type="Proteomes" id="UP000225786">
    <property type="component" value="Segment"/>
</dbReference>